<keyword evidence="2" id="KW-0812">Transmembrane</keyword>
<evidence type="ECO:0000256" key="1">
    <source>
        <dbReference type="SAM" id="MobiDB-lite"/>
    </source>
</evidence>
<evidence type="ECO:0000259" key="3">
    <source>
        <dbReference type="Pfam" id="PF12773"/>
    </source>
</evidence>
<keyword evidence="2" id="KW-0472">Membrane</keyword>
<feature type="compositionally biased region" description="Polar residues" evidence="1">
    <location>
        <begin position="39"/>
        <end position="61"/>
    </location>
</feature>
<gene>
    <name evidence="4" type="ORF">EV644_11577</name>
</gene>
<dbReference type="InterPro" id="IPR025874">
    <property type="entry name" value="DZR"/>
</dbReference>
<comment type="caution">
    <text evidence="4">The sequence shown here is derived from an EMBL/GenBank/DDBJ whole genome shotgun (WGS) entry which is preliminary data.</text>
</comment>
<dbReference type="EMBL" id="SLWM01000015">
    <property type="protein sequence ID" value="TCO17057.1"/>
    <property type="molecule type" value="Genomic_DNA"/>
</dbReference>
<accession>A0ABY2BE55</accession>
<keyword evidence="2" id="KW-1133">Transmembrane helix</keyword>
<feature type="compositionally biased region" description="Basic and acidic residues" evidence="1">
    <location>
        <begin position="111"/>
        <end position="131"/>
    </location>
</feature>
<evidence type="ECO:0000256" key="2">
    <source>
        <dbReference type="SAM" id="Phobius"/>
    </source>
</evidence>
<dbReference type="Pfam" id="PF12773">
    <property type="entry name" value="DZR"/>
    <property type="match status" value="1"/>
</dbReference>
<dbReference type="Proteomes" id="UP000295818">
    <property type="component" value="Unassembled WGS sequence"/>
</dbReference>
<feature type="region of interest" description="Disordered" evidence="1">
    <location>
        <begin position="96"/>
        <end position="131"/>
    </location>
</feature>
<name>A0ABY2BE55_9ACTN</name>
<organism evidence="4 5">
    <name type="scientific">Kribbella orskensis</name>
    <dbReference type="NCBI Taxonomy" id="2512216"/>
    <lineage>
        <taxon>Bacteria</taxon>
        <taxon>Bacillati</taxon>
        <taxon>Actinomycetota</taxon>
        <taxon>Actinomycetes</taxon>
        <taxon>Propionibacteriales</taxon>
        <taxon>Kribbellaceae</taxon>
        <taxon>Kribbella</taxon>
    </lineage>
</organism>
<feature type="transmembrane region" description="Helical" evidence="2">
    <location>
        <begin position="357"/>
        <end position="376"/>
    </location>
</feature>
<proteinExistence type="predicted"/>
<sequence length="377" mass="40542">MVEVLIAVASAAALLAAVWIGLRVAGRLRTHFGHRRDSSLQQTPTSEPQIQQPVPTATNRSVPDRTAECQDCGERNPTGSTFCHHCSAYLGWEDGDVEQSSTSAPRDSDDDGRLDASNDRSVPDRTAECQDCGERNPTGSTFCYHCSAYLGWEDGDMVQSSTSAPRDSDSDVDRLQIQLPTTVAQAAEPIGSVEIDPSTVSLDAAVRKALGIEVRLGALGIDVPPLRQGRSDIVRVVISRGQKADGIIAALVADSQVPATEVINTSAVMVVDLMGRSFRVERLNPPEGEQIVSDTATWDFDVLPLIAGKQSLTVSASMRVPVPGHGERAVSVPSLTREFTIQVDRLYAGRTFVQRNWQWVGTSVLAAAAIVAGIIWR</sequence>
<protein>
    <recommendedName>
        <fullName evidence="3">DZANK-type domain-containing protein</fullName>
    </recommendedName>
</protein>
<reference evidence="4 5" key="1">
    <citation type="journal article" date="2015" name="Stand. Genomic Sci.">
        <title>Genomic Encyclopedia of Bacterial and Archaeal Type Strains, Phase III: the genomes of soil and plant-associated and newly described type strains.</title>
        <authorList>
            <person name="Whitman W.B."/>
            <person name="Woyke T."/>
            <person name="Klenk H.P."/>
            <person name="Zhou Y."/>
            <person name="Lilburn T.G."/>
            <person name="Beck B.J."/>
            <person name="De Vos P."/>
            <person name="Vandamme P."/>
            <person name="Eisen J.A."/>
            <person name="Garrity G."/>
            <person name="Hugenholtz P."/>
            <person name="Kyrpides N.C."/>
        </authorList>
    </citation>
    <scope>NUCLEOTIDE SEQUENCE [LARGE SCALE GENOMIC DNA]</scope>
    <source>
        <strain evidence="4 5">VKM Ac-2538</strain>
    </source>
</reference>
<feature type="compositionally biased region" description="Basic and acidic residues" evidence="1">
    <location>
        <begin position="62"/>
        <end position="71"/>
    </location>
</feature>
<feature type="domain" description="DZANK-type" evidence="3">
    <location>
        <begin position="69"/>
        <end position="146"/>
    </location>
</feature>
<keyword evidence="5" id="KW-1185">Reference proteome</keyword>
<evidence type="ECO:0000313" key="4">
    <source>
        <dbReference type="EMBL" id="TCO17057.1"/>
    </source>
</evidence>
<evidence type="ECO:0000313" key="5">
    <source>
        <dbReference type="Proteomes" id="UP000295818"/>
    </source>
</evidence>
<feature type="region of interest" description="Disordered" evidence="1">
    <location>
        <begin position="36"/>
        <end position="71"/>
    </location>
</feature>